<reference evidence="1 2" key="1">
    <citation type="submission" date="2012-10" db="EMBL/GenBank/DDBJ databases">
        <authorList>
            <person name="Zafar N."/>
            <person name="Inman J."/>
            <person name="Hall N."/>
            <person name="Lorenzi H."/>
            <person name="Caler E."/>
        </authorList>
    </citation>
    <scope>NUCLEOTIDE SEQUENCE [LARGE SCALE GENOMIC DNA]</scope>
    <source>
        <strain evidence="1 2">IP1</strain>
    </source>
</reference>
<gene>
    <name evidence="1" type="ORF">EIN_129870</name>
</gene>
<dbReference type="Proteomes" id="UP000014680">
    <property type="component" value="Unassembled WGS sequence"/>
</dbReference>
<proteinExistence type="predicted"/>
<sequence length="181" mass="20759">MTDVNPFRETRNYRVYEQGVLLAILNRHFSITLVSPKKRSVVAKQFLTVRYLKKQTDVVDVEDFIQRRLKEIQTNAIKLGTPEKTATRRGENTRIVESIHILIDIVRELGYRTESKVNEGRNGNVSTETIVTIYIDKKVLKKEDIVRNGLAINNFLDSLLVANETIIISKFDKTLDALLNG</sequence>
<dbReference type="OrthoDB" id="25746at2759"/>
<evidence type="ECO:0000313" key="1">
    <source>
        <dbReference type="EMBL" id="ELP91607.1"/>
    </source>
</evidence>
<protein>
    <submittedName>
        <fullName evidence="1">Uncharacterized protein</fullName>
    </submittedName>
</protein>
<evidence type="ECO:0000313" key="2">
    <source>
        <dbReference type="Proteomes" id="UP000014680"/>
    </source>
</evidence>
<dbReference type="VEuPathDB" id="AmoebaDB:EIN_129870"/>
<dbReference type="EMBL" id="KB206458">
    <property type="protein sequence ID" value="ELP91607.1"/>
    <property type="molecule type" value="Genomic_DNA"/>
</dbReference>
<organism evidence="1 2">
    <name type="scientific">Entamoeba invadens IP1</name>
    <dbReference type="NCBI Taxonomy" id="370355"/>
    <lineage>
        <taxon>Eukaryota</taxon>
        <taxon>Amoebozoa</taxon>
        <taxon>Evosea</taxon>
        <taxon>Archamoebae</taxon>
        <taxon>Mastigamoebida</taxon>
        <taxon>Entamoebidae</taxon>
        <taxon>Entamoeba</taxon>
    </lineage>
</organism>
<name>L7FMP8_ENTIV</name>
<dbReference type="AlphaFoldDB" id="L7FMP8"/>
<dbReference type="GeneID" id="14890570"/>
<dbReference type="OMA" id="VTIYIDK"/>
<accession>L7FMP8</accession>
<keyword evidence="2" id="KW-1185">Reference proteome</keyword>
<dbReference type="RefSeq" id="XP_004258378.1">
    <property type="nucleotide sequence ID" value="XM_004258330.1"/>
</dbReference>
<dbReference type="KEGG" id="eiv:EIN_129870"/>